<dbReference type="SMART" id="SM00220">
    <property type="entry name" value="S_TKc"/>
    <property type="match status" value="1"/>
</dbReference>
<comment type="caution">
    <text evidence="2">The sequence shown here is derived from an EMBL/GenBank/DDBJ whole genome shotgun (WGS) entry which is preliminary data.</text>
</comment>
<dbReference type="EMBL" id="CAJFDH010000005">
    <property type="protein sequence ID" value="CAD5223785.1"/>
    <property type="molecule type" value="Genomic_DNA"/>
</dbReference>
<evidence type="ECO:0000313" key="2">
    <source>
        <dbReference type="EMBL" id="CAD5223785.1"/>
    </source>
</evidence>
<dbReference type="GO" id="GO:0004672">
    <property type="term" value="F:protein kinase activity"/>
    <property type="evidence" value="ECO:0007669"/>
    <property type="project" value="InterPro"/>
</dbReference>
<dbReference type="PROSITE" id="PS50011">
    <property type="entry name" value="PROTEIN_KINASE_DOM"/>
    <property type="match status" value="1"/>
</dbReference>
<organism evidence="2 3">
    <name type="scientific">Bursaphelenchus okinawaensis</name>
    <dbReference type="NCBI Taxonomy" id="465554"/>
    <lineage>
        <taxon>Eukaryota</taxon>
        <taxon>Metazoa</taxon>
        <taxon>Ecdysozoa</taxon>
        <taxon>Nematoda</taxon>
        <taxon>Chromadorea</taxon>
        <taxon>Rhabditida</taxon>
        <taxon>Tylenchina</taxon>
        <taxon>Tylenchomorpha</taxon>
        <taxon>Aphelenchoidea</taxon>
        <taxon>Aphelenchoididae</taxon>
        <taxon>Bursaphelenchus</taxon>
    </lineage>
</organism>
<dbReference type="SUPFAM" id="SSF56112">
    <property type="entry name" value="Protein kinase-like (PK-like)"/>
    <property type="match status" value="1"/>
</dbReference>
<dbReference type="OrthoDB" id="5592585at2759"/>
<evidence type="ECO:0000259" key="1">
    <source>
        <dbReference type="PROSITE" id="PS50011"/>
    </source>
</evidence>
<dbReference type="InterPro" id="IPR011009">
    <property type="entry name" value="Kinase-like_dom_sf"/>
</dbReference>
<dbReference type="Gene3D" id="1.10.510.10">
    <property type="entry name" value="Transferase(Phosphotransferase) domain 1"/>
    <property type="match status" value="1"/>
</dbReference>
<reference evidence="2" key="1">
    <citation type="submission" date="2020-09" db="EMBL/GenBank/DDBJ databases">
        <authorList>
            <person name="Kikuchi T."/>
        </authorList>
    </citation>
    <scope>NUCLEOTIDE SEQUENCE</scope>
    <source>
        <strain evidence="2">SH1</strain>
    </source>
</reference>
<dbReference type="InterPro" id="IPR050235">
    <property type="entry name" value="CK1_Ser-Thr_kinase"/>
</dbReference>
<dbReference type="Proteomes" id="UP000783686">
    <property type="component" value="Unassembled WGS sequence"/>
</dbReference>
<dbReference type="EMBL" id="CAJFCW020000005">
    <property type="protein sequence ID" value="CAG9118786.1"/>
    <property type="molecule type" value="Genomic_DNA"/>
</dbReference>
<dbReference type="GO" id="GO:0005524">
    <property type="term" value="F:ATP binding"/>
    <property type="evidence" value="ECO:0007669"/>
    <property type="project" value="InterPro"/>
</dbReference>
<accession>A0A811L3T7</accession>
<sequence length="336" mass="39748">MSRRPCSSKYDSNGNKKLEDVAMSDISKTFYSLNHHFANGGQCQVYHCRFNEETAVIKVYKQRRSNAVDRELFAVKHLTQFFNKCGLKFSPQYYDEGFTRQRYPFIVSERLGRCIREINDYNRIYTVGTVLRIAMKSLNNLRLIHAAGFVVRDVKSANFCFQRGFHERDYNVVCCDFGYATQAAQVGLDINVINSMEKYRRGYVFGTYAYAPIAAHYINVDQVPFDDMESWFYMVLHLLKFRRGFDSLEEKYDFWLNPTPNLGILDELFFFMRNLRRSQPFPYEEVMHILRRAQAILPFKDPTEEPYLVTPEDKAHIRTLFPDYNMVYEKRQTSEK</sequence>
<evidence type="ECO:0000313" key="3">
    <source>
        <dbReference type="Proteomes" id="UP000614601"/>
    </source>
</evidence>
<dbReference type="Proteomes" id="UP000614601">
    <property type="component" value="Unassembled WGS sequence"/>
</dbReference>
<dbReference type="PANTHER" id="PTHR11909">
    <property type="entry name" value="CASEIN KINASE-RELATED"/>
    <property type="match status" value="1"/>
</dbReference>
<dbReference type="AlphaFoldDB" id="A0A811L3T7"/>
<protein>
    <recommendedName>
        <fullName evidence="1">Protein kinase domain-containing protein</fullName>
    </recommendedName>
</protein>
<dbReference type="InterPro" id="IPR000719">
    <property type="entry name" value="Prot_kinase_dom"/>
</dbReference>
<name>A0A811L3T7_9BILA</name>
<proteinExistence type="predicted"/>
<keyword evidence="3" id="KW-1185">Reference proteome</keyword>
<gene>
    <name evidence="2" type="ORF">BOKJ2_LOCUS10555</name>
</gene>
<feature type="domain" description="Protein kinase" evidence="1">
    <location>
        <begin position="31"/>
        <end position="336"/>
    </location>
</feature>